<feature type="transmembrane region" description="Helical" evidence="1">
    <location>
        <begin position="294"/>
        <end position="319"/>
    </location>
</feature>
<protein>
    <submittedName>
        <fullName evidence="2">Stage III sporulation protein AE</fullName>
    </submittedName>
</protein>
<feature type="transmembrane region" description="Helical" evidence="1">
    <location>
        <begin position="377"/>
        <end position="402"/>
    </location>
</feature>
<comment type="caution">
    <text evidence="2">The sequence shown here is derived from an EMBL/GenBank/DDBJ whole genome shotgun (WGS) entry which is preliminary data.</text>
</comment>
<evidence type="ECO:0000256" key="1">
    <source>
        <dbReference type="SAM" id="Phobius"/>
    </source>
</evidence>
<dbReference type="EMBL" id="DWYS01000074">
    <property type="protein sequence ID" value="HJB07464.1"/>
    <property type="molecule type" value="Genomic_DNA"/>
</dbReference>
<feature type="transmembrane region" description="Helical" evidence="1">
    <location>
        <begin position="152"/>
        <end position="173"/>
    </location>
</feature>
<proteinExistence type="predicted"/>
<evidence type="ECO:0000313" key="2">
    <source>
        <dbReference type="EMBL" id="HJB07464.1"/>
    </source>
</evidence>
<organism evidence="2 3">
    <name type="scientific">Candidatus Enterocloster faecavium</name>
    <dbReference type="NCBI Taxonomy" id="2838560"/>
    <lineage>
        <taxon>Bacteria</taxon>
        <taxon>Bacillati</taxon>
        <taxon>Bacillota</taxon>
        <taxon>Clostridia</taxon>
        <taxon>Lachnospirales</taxon>
        <taxon>Lachnospiraceae</taxon>
        <taxon>Enterocloster</taxon>
    </lineage>
</organism>
<gene>
    <name evidence="2" type="ORF">H9716_06295</name>
</gene>
<keyword evidence="1" id="KW-0812">Transmembrane</keyword>
<feature type="transmembrane region" description="Helical" evidence="1">
    <location>
        <begin position="185"/>
        <end position="207"/>
    </location>
</feature>
<keyword evidence="1" id="KW-0472">Membrane</keyword>
<feature type="transmembrane region" description="Helical" evidence="1">
    <location>
        <begin position="325"/>
        <end position="356"/>
    </location>
</feature>
<dbReference type="AlphaFoldDB" id="A0A9D2L7L9"/>
<dbReference type="Proteomes" id="UP000886804">
    <property type="component" value="Unassembled WGS sequence"/>
</dbReference>
<dbReference type="InterPro" id="IPR014194">
    <property type="entry name" value="Spore_III_AE"/>
</dbReference>
<feature type="transmembrane region" description="Helical" evidence="1">
    <location>
        <begin position="260"/>
        <end position="282"/>
    </location>
</feature>
<reference evidence="2" key="1">
    <citation type="journal article" date="2021" name="PeerJ">
        <title>Extensive microbial diversity within the chicken gut microbiome revealed by metagenomics and culture.</title>
        <authorList>
            <person name="Gilroy R."/>
            <person name="Ravi A."/>
            <person name="Getino M."/>
            <person name="Pursley I."/>
            <person name="Horton D.L."/>
            <person name="Alikhan N.F."/>
            <person name="Baker D."/>
            <person name="Gharbi K."/>
            <person name="Hall N."/>
            <person name="Watson M."/>
            <person name="Adriaenssens E.M."/>
            <person name="Foster-Nyarko E."/>
            <person name="Jarju S."/>
            <person name="Secka A."/>
            <person name="Antonio M."/>
            <person name="Oren A."/>
            <person name="Chaudhuri R.R."/>
            <person name="La Ragione R."/>
            <person name="Hildebrand F."/>
            <person name="Pallen M.J."/>
        </authorList>
    </citation>
    <scope>NUCLEOTIDE SEQUENCE</scope>
    <source>
        <strain evidence="2">CHK188-4685</strain>
    </source>
</reference>
<name>A0A9D2L7L9_9FIRM</name>
<evidence type="ECO:0000313" key="3">
    <source>
        <dbReference type="Proteomes" id="UP000886804"/>
    </source>
</evidence>
<feature type="transmembrane region" description="Helical" evidence="1">
    <location>
        <begin position="119"/>
        <end position="140"/>
    </location>
</feature>
<reference evidence="2" key="2">
    <citation type="submission" date="2021-04" db="EMBL/GenBank/DDBJ databases">
        <authorList>
            <person name="Gilroy R."/>
        </authorList>
    </citation>
    <scope>NUCLEOTIDE SEQUENCE</scope>
    <source>
        <strain evidence="2">CHK188-4685</strain>
    </source>
</reference>
<keyword evidence="1" id="KW-1133">Transmembrane helix</keyword>
<sequence>MRTVKRLLGLLVLLLLLWEGGPEGRVLAAVTGDSPASDRFFQARKEDGVFGEMEDLGIQEEAQAIEDYLRQSLGRGQEDFSFISLMKYLLAGKLSEAALEAGKGLKNSLWGEIEAGGGLLLQVVLIGMVGAVFSSFASIFQGGQVSETGFFVTYLLLFACLAASFFASLQIAAQVLDQVFGFLQVLMPAYFMAVAFAGGSLSAAALYEAMLAAVAAVQWVCRGVLLPMVRIDVLLVLAGHVAREETLTRLTELLEDGVSWILKTMTGLVLGFHVIQSLVLPFADSAGQAGIRRLVEMIPGIGSGAGALTQAVLGSGVLIKNTMGAAAVTVLVLLTAVPIIKLTVLMVLYQAAAAVMQPVCDKRVVSCVSGIARGHGLLLKIVTASLMLFVVVIALTCAATNVNYYTV</sequence>
<dbReference type="Pfam" id="PF09546">
    <property type="entry name" value="Spore_III_AE"/>
    <property type="match status" value="1"/>
</dbReference>
<accession>A0A9D2L7L9</accession>